<evidence type="ECO:0000313" key="3">
    <source>
        <dbReference type="Proteomes" id="UP001165082"/>
    </source>
</evidence>
<sequence length="175" mass="18529">MTGSNYVFSFKPDLTFKPLSFGVAEPPGKVGSFCFGEEWSVHDEVGLDIDSLSITSEVKDVVSHSRKRVSPHWTDDSSVAEVSVSSEVATEANEAVGNSNRRWGGATTTAPPSAAAVAAAAAAAVAAASAADATFSHHPDSPFKSGAPLLFEMERGHKQGRMKRRRLDPRRVSLG</sequence>
<keyword evidence="3" id="KW-1185">Reference proteome</keyword>
<organism evidence="2 3">
    <name type="scientific">Triparma retinervis</name>
    <dbReference type="NCBI Taxonomy" id="2557542"/>
    <lineage>
        <taxon>Eukaryota</taxon>
        <taxon>Sar</taxon>
        <taxon>Stramenopiles</taxon>
        <taxon>Ochrophyta</taxon>
        <taxon>Bolidophyceae</taxon>
        <taxon>Parmales</taxon>
        <taxon>Triparmaceae</taxon>
        <taxon>Triparma</taxon>
    </lineage>
</organism>
<feature type="region of interest" description="Disordered" evidence="1">
    <location>
        <begin position="134"/>
        <end position="175"/>
    </location>
</feature>
<evidence type="ECO:0000313" key="2">
    <source>
        <dbReference type="EMBL" id="GMH58773.1"/>
    </source>
</evidence>
<dbReference type="Proteomes" id="UP001165082">
    <property type="component" value="Unassembled WGS sequence"/>
</dbReference>
<gene>
    <name evidence="2" type="ORF">TrRE_jg6969</name>
</gene>
<comment type="caution">
    <text evidence="2">The sequence shown here is derived from an EMBL/GenBank/DDBJ whole genome shotgun (WGS) entry which is preliminary data.</text>
</comment>
<dbReference type="EMBL" id="BRXZ01002275">
    <property type="protein sequence ID" value="GMH58773.1"/>
    <property type="molecule type" value="Genomic_DNA"/>
</dbReference>
<feature type="compositionally biased region" description="Basic residues" evidence="1">
    <location>
        <begin position="158"/>
        <end position="168"/>
    </location>
</feature>
<dbReference type="AlphaFoldDB" id="A0A9W7DXU1"/>
<proteinExistence type="predicted"/>
<name>A0A9W7DXU1_9STRA</name>
<evidence type="ECO:0000256" key="1">
    <source>
        <dbReference type="SAM" id="MobiDB-lite"/>
    </source>
</evidence>
<protein>
    <submittedName>
        <fullName evidence="2">Uncharacterized protein</fullName>
    </submittedName>
</protein>
<reference evidence="2" key="1">
    <citation type="submission" date="2022-07" db="EMBL/GenBank/DDBJ databases">
        <title>Genome analysis of Parmales, a sister group of diatoms, reveals the evolutionary specialization of diatoms from phago-mixotrophs to photoautotrophs.</title>
        <authorList>
            <person name="Ban H."/>
            <person name="Sato S."/>
            <person name="Yoshikawa S."/>
            <person name="Kazumasa Y."/>
            <person name="Nakamura Y."/>
            <person name="Ichinomiya M."/>
            <person name="Saitoh K."/>
            <person name="Sato N."/>
            <person name="Blanc-Mathieu R."/>
            <person name="Endo H."/>
            <person name="Kuwata A."/>
            <person name="Ogata H."/>
        </authorList>
    </citation>
    <scope>NUCLEOTIDE SEQUENCE</scope>
</reference>
<accession>A0A9W7DXU1</accession>